<proteinExistence type="predicted"/>
<dbReference type="AlphaFoldDB" id="A2C957"/>
<name>A2C957_PROM3</name>
<dbReference type="KEGG" id="pmf:P9303_12701"/>
<evidence type="ECO:0000313" key="1">
    <source>
        <dbReference type="EMBL" id="ABM78017.1"/>
    </source>
</evidence>
<dbReference type="EMBL" id="CP000554">
    <property type="protein sequence ID" value="ABM78017.1"/>
    <property type="molecule type" value="Genomic_DNA"/>
</dbReference>
<gene>
    <name evidence="1" type="ordered locus">P9303_12701</name>
</gene>
<reference evidence="1 2" key="1">
    <citation type="journal article" date="2007" name="PLoS Genet.">
        <title>Patterns and implications of gene gain and loss in the evolution of Prochlorococcus.</title>
        <authorList>
            <person name="Kettler G.C."/>
            <person name="Martiny A.C."/>
            <person name="Huang K."/>
            <person name="Zucker J."/>
            <person name="Coleman M.L."/>
            <person name="Rodrigue S."/>
            <person name="Chen F."/>
            <person name="Lapidus A."/>
            <person name="Ferriera S."/>
            <person name="Johnson J."/>
            <person name="Steglich C."/>
            <person name="Church G.M."/>
            <person name="Richardson P."/>
            <person name="Chisholm S.W."/>
        </authorList>
    </citation>
    <scope>NUCLEOTIDE SEQUENCE [LARGE SCALE GENOMIC DNA]</scope>
    <source>
        <strain evidence="1 2">MIT 9303</strain>
    </source>
</reference>
<dbReference type="BioCyc" id="PMAR59922:G1G80-1102-MONOMER"/>
<dbReference type="Proteomes" id="UP000002274">
    <property type="component" value="Chromosome"/>
</dbReference>
<evidence type="ECO:0000313" key="2">
    <source>
        <dbReference type="Proteomes" id="UP000002274"/>
    </source>
</evidence>
<sequence length="327" mass="37608">MTETSSPKKQKKYRLPKRQKEVLDQLLVSIRSAPNVTARLNRKTITCLLSSTQDKLYAGVEMRKNKFSLTYRVEQDKADNSQLVHDLFREVSQGLSCAKITTGKFYTQILLDADIAKMNLLIRRLADKLEDEDLGNSLTNGTQNFLQLGTQCDQSYFDDVAQIIHFSSRENLKWPFEGSFRKTLGFDSVDRLITIGHSQLALSEKANELWREHVVPVVMIKRKVYEMAKNHAPPRVISEFLKAHLAILIITRKEADLMDRQLTESNESLRTSMPEGWDWGQDPLARIKAVGIKPHLIGGYQPHPWQGWKPTAVNSLWYWLNKPILNF</sequence>
<dbReference type="HOGENOM" id="CLU_849560_0_0_3"/>
<organism evidence="1 2">
    <name type="scientific">Prochlorococcus marinus (strain MIT 9303)</name>
    <dbReference type="NCBI Taxonomy" id="59922"/>
    <lineage>
        <taxon>Bacteria</taxon>
        <taxon>Bacillati</taxon>
        <taxon>Cyanobacteriota</taxon>
        <taxon>Cyanophyceae</taxon>
        <taxon>Synechococcales</taxon>
        <taxon>Prochlorococcaceae</taxon>
        <taxon>Prochlorococcus</taxon>
    </lineage>
</organism>
<dbReference type="RefSeq" id="WP_011825915.1">
    <property type="nucleotide sequence ID" value="NC_008820.1"/>
</dbReference>
<accession>A2C957</accession>
<protein>
    <submittedName>
        <fullName evidence="1">Uncharacterized protein</fullName>
    </submittedName>
</protein>